<evidence type="ECO:0000256" key="2">
    <source>
        <dbReference type="ARBA" id="ARBA00007104"/>
    </source>
</evidence>
<comment type="similarity">
    <text evidence="2 8">Belongs to the EMP24/GP25L family.</text>
</comment>
<dbReference type="OrthoDB" id="3427at2759"/>
<evidence type="ECO:0000256" key="3">
    <source>
        <dbReference type="ARBA" id="ARBA00022692"/>
    </source>
</evidence>
<evidence type="ECO:0000313" key="12">
    <source>
        <dbReference type="EMBL" id="CCF58147.1"/>
    </source>
</evidence>
<dbReference type="PROSITE" id="PS50866">
    <property type="entry name" value="GOLD"/>
    <property type="match status" value="1"/>
</dbReference>
<keyword evidence="5" id="KW-0813">Transport</keyword>
<dbReference type="HOGENOM" id="CLU_066963_2_1_1"/>
<keyword evidence="3 8" id="KW-0812">Transmembrane</keyword>
<evidence type="ECO:0000313" key="13">
    <source>
        <dbReference type="Proteomes" id="UP000005220"/>
    </source>
</evidence>
<gene>
    <name evidence="12" type="primary">KAFR0D05000</name>
    <name evidence="12" type="ORF">KAFR_0D05000</name>
</gene>
<dbReference type="STRING" id="1071382.H2AUU7"/>
<keyword evidence="13" id="KW-1185">Reference proteome</keyword>
<comment type="subcellular location">
    <subcellularLocation>
        <location evidence="1 8">Membrane</location>
        <topology evidence="1 8">Single-pass type I membrane protein</topology>
    </subcellularLocation>
</comment>
<dbReference type="GO" id="GO:0005737">
    <property type="term" value="C:cytoplasm"/>
    <property type="evidence" value="ECO:0007669"/>
    <property type="project" value="GOC"/>
</dbReference>
<evidence type="ECO:0000256" key="4">
    <source>
        <dbReference type="ARBA" id="ARBA00022729"/>
    </source>
</evidence>
<keyword evidence="5" id="KW-0931">ER-Golgi transport</keyword>
<evidence type="ECO:0000259" key="11">
    <source>
        <dbReference type="PROSITE" id="PS50866"/>
    </source>
</evidence>
<dbReference type="PANTHER" id="PTHR22811">
    <property type="entry name" value="TRANSMEMBRANE EMP24 DOMAIN-CONTAINING PROTEIN"/>
    <property type="match status" value="1"/>
</dbReference>
<feature type="chain" id="PRO_5003559306" description="GOLD domain-containing protein" evidence="10">
    <location>
        <begin position="23"/>
        <end position="215"/>
    </location>
</feature>
<dbReference type="AlphaFoldDB" id="H2AUU7"/>
<dbReference type="GeneID" id="13882549"/>
<proteinExistence type="inferred from homology"/>
<accession>H2AUU7</accession>
<feature type="signal peptide" evidence="10">
    <location>
        <begin position="1"/>
        <end position="22"/>
    </location>
</feature>
<organism evidence="12 13">
    <name type="scientific">Kazachstania africana (strain ATCC 22294 / BCRC 22015 / CBS 2517 / CECT 1963 / NBRC 1671 / NRRL Y-8276)</name>
    <name type="common">Yeast</name>
    <name type="synonym">Kluyveromyces africanus</name>
    <dbReference type="NCBI Taxonomy" id="1071382"/>
    <lineage>
        <taxon>Eukaryota</taxon>
        <taxon>Fungi</taxon>
        <taxon>Dikarya</taxon>
        <taxon>Ascomycota</taxon>
        <taxon>Saccharomycotina</taxon>
        <taxon>Saccharomycetes</taxon>
        <taxon>Saccharomycetales</taxon>
        <taxon>Saccharomycetaceae</taxon>
        <taxon>Kazachstania</taxon>
    </lineage>
</organism>
<dbReference type="KEGG" id="kaf:KAFR_0D05000"/>
<dbReference type="SMART" id="SM01190">
    <property type="entry name" value="EMP24_GP25L"/>
    <property type="match status" value="1"/>
</dbReference>
<evidence type="ECO:0000256" key="1">
    <source>
        <dbReference type="ARBA" id="ARBA00004479"/>
    </source>
</evidence>
<reference evidence="12 13" key="1">
    <citation type="journal article" date="2011" name="Proc. Natl. Acad. Sci. U.S.A.">
        <title>Evolutionary erosion of yeast sex chromosomes by mating-type switching accidents.</title>
        <authorList>
            <person name="Gordon J.L."/>
            <person name="Armisen D."/>
            <person name="Proux-Wera E."/>
            <person name="Oheigeartaigh S.S."/>
            <person name="Byrne K.P."/>
            <person name="Wolfe K.H."/>
        </authorList>
    </citation>
    <scope>NUCLEOTIDE SEQUENCE [LARGE SCALE GENOMIC DNA]</scope>
    <source>
        <strain evidence="13">ATCC 22294 / BCRC 22015 / CBS 2517 / CECT 1963 / NBRC 1671 / NRRL Y-8276</strain>
    </source>
</reference>
<feature type="domain" description="GOLD" evidence="11">
    <location>
        <begin position="32"/>
        <end position="127"/>
    </location>
</feature>
<dbReference type="InterPro" id="IPR009038">
    <property type="entry name" value="GOLD_dom"/>
</dbReference>
<evidence type="ECO:0000256" key="9">
    <source>
        <dbReference type="SAM" id="Phobius"/>
    </source>
</evidence>
<feature type="transmembrane region" description="Helical" evidence="9">
    <location>
        <begin position="183"/>
        <end position="205"/>
    </location>
</feature>
<protein>
    <recommendedName>
        <fullName evidence="11">GOLD domain-containing protein</fullName>
    </recommendedName>
</protein>
<dbReference type="FunCoup" id="H2AUU7">
    <property type="interactions" value="294"/>
</dbReference>
<evidence type="ECO:0000256" key="6">
    <source>
        <dbReference type="ARBA" id="ARBA00022989"/>
    </source>
</evidence>
<dbReference type="InParanoid" id="H2AUU7"/>
<dbReference type="RefSeq" id="XP_003957282.1">
    <property type="nucleotide sequence ID" value="XM_003957233.1"/>
</dbReference>
<dbReference type="eggNOG" id="KOG1690">
    <property type="taxonomic scope" value="Eukaryota"/>
</dbReference>
<keyword evidence="4 10" id="KW-0732">Signal</keyword>
<keyword evidence="6 9" id="KW-1133">Transmembrane helix</keyword>
<dbReference type="EMBL" id="HE650824">
    <property type="protein sequence ID" value="CCF58147.1"/>
    <property type="molecule type" value="Genomic_DNA"/>
</dbReference>
<name>H2AUU7_KAZAF</name>
<dbReference type="Pfam" id="PF01105">
    <property type="entry name" value="EMP24_GP25L"/>
    <property type="match status" value="1"/>
</dbReference>
<evidence type="ECO:0000256" key="5">
    <source>
        <dbReference type="ARBA" id="ARBA00022892"/>
    </source>
</evidence>
<dbReference type="Proteomes" id="UP000005220">
    <property type="component" value="Chromosome 4"/>
</dbReference>
<dbReference type="GO" id="GO:0006888">
    <property type="term" value="P:endoplasmic reticulum to Golgi vesicle-mediated transport"/>
    <property type="evidence" value="ECO:0007669"/>
    <property type="project" value="UniProtKB-ARBA"/>
</dbReference>
<dbReference type="InterPro" id="IPR015720">
    <property type="entry name" value="Emp24-like"/>
</dbReference>
<evidence type="ECO:0000256" key="10">
    <source>
        <dbReference type="SAM" id="SignalP"/>
    </source>
</evidence>
<sequence length="215" mass="24836">MKAFSGIVAWCLLLVLSPVVQSLHIYMKSGETKCFYEKLNAGNLLIGDLDVLVENPVSGIYEENSRIKVDISIDETFDNDERVLHQRNLDSGDFAFTALETGEHRVCLKPEYPNVDSKLRVFIELEVDHSSSLDSKRKDESEYLMNRIHGLTQRLHHIRQEQTIIRENETVFRNNSESANGRIMFWSLLQLIALIGVCAFQLRYLKNFFVKKKII</sequence>
<evidence type="ECO:0000256" key="7">
    <source>
        <dbReference type="ARBA" id="ARBA00023136"/>
    </source>
</evidence>
<keyword evidence="7 9" id="KW-0472">Membrane</keyword>
<evidence type="ECO:0000256" key="8">
    <source>
        <dbReference type="RuleBase" id="RU003827"/>
    </source>
</evidence>
<dbReference type="GO" id="GO:0016020">
    <property type="term" value="C:membrane"/>
    <property type="evidence" value="ECO:0007669"/>
    <property type="project" value="UniProtKB-SubCell"/>
</dbReference>